<dbReference type="InterPro" id="IPR008687">
    <property type="entry name" value="MobC"/>
</dbReference>
<feature type="region of interest" description="Disordered" evidence="1">
    <location>
        <begin position="1"/>
        <end position="39"/>
    </location>
</feature>
<dbReference type="AlphaFoldDB" id="A0A1H1A8R2"/>
<feature type="compositionally biased region" description="Low complexity" evidence="1">
    <location>
        <begin position="13"/>
        <end position="22"/>
    </location>
</feature>
<dbReference type="OrthoDB" id="3636113at2"/>
<evidence type="ECO:0000256" key="1">
    <source>
        <dbReference type="SAM" id="MobiDB-lite"/>
    </source>
</evidence>
<proteinExistence type="predicted"/>
<dbReference type="STRING" id="47312.SAMN04489765_0106"/>
<dbReference type="Proteomes" id="UP000183053">
    <property type="component" value="Unassembled WGS sequence"/>
</dbReference>
<protein>
    <submittedName>
        <fullName evidence="3">Mobilisation protein (MobC)</fullName>
    </submittedName>
</protein>
<evidence type="ECO:0000313" key="4">
    <source>
        <dbReference type="Proteomes" id="UP000183053"/>
    </source>
</evidence>
<evidence type="ECO:0000313" key="3">
    <source>
        <dbReference type="EMBL" id="SDQ36024.1"/>
    </source>
</evidence>
<gene>
    <name evidence="3" type="ORF">SAMN04489765_0106</name>
</gene>
<accession>A0A1H1A8R2</accession>
<dbReference type="EMBL" id="FNLF01000002">
    <property type="protein sequence ID" value="SDQ36024.1"/>
    <property type="molecule type" value="Genomic_DNA"/>
</dbReference>
<feature type="domain" description="Bacterial mobilisation" evidence="2">
    <location>
        <begin position="109"/>
        <end position="145"/>
    </location>
</feature>
<dbReference type="RefSeq" id="WP_068563669.1">
    <property type="nucleotide sequence ID" value="NZ_FNLF01000002.1"/>
</dbReference>
<name>A0A1H1A8R2_9ACTN</name>
<evidence type="ECO:0000259" key="2">
    <source>
        <dbReference type="Pfam" id="PF05713"/>
    </source>
</evidence>
<keyword evidence="4" id="KW-1185">Reference proteome</keyword>
<dbReference type="Pfam" id="PF05713">
    <property type="entry name" value="MobC"/>
    <property type="match status" value="1"/>
</dbReference>
<organism evidence="3 4">
    <name type="scientific">Tsukamurella pulmonis</name>
    <dbReference type="NCBI Taxonomy" id="47312"/>
    <lineage>
        <taxon>Bacteria</taxon>
        <taxon>Bacillati</taxon>
        <taxon>Actinomycetota</taxon>
        <taxon>Actinomycetes</taxon>
        <taxon>Mycobacteriales</taxon>
        <taxon>Tsukamurellaceae</taxon>
        <taxon>Tsukamurella</taxon>
    </lineage>
</organism>
<sequence length="165" mass="17158">MTDETAGAGGKGAQTARAAGASLRRRRQHNVDGGRTKKTKVMLSTEEHALLTMRAEQEHMTIPRLLVACALDPEMRAASAPADGAPVAATRRQEAIEAVQRGTELRNLLAAIGSNLNQIARHANATGELGEDAAAAVDAAMRACDRVTEAVRGVSVPRGGGTAGR</sequence>
<reference evidence="4" key="1">
    <citation type="submission" date="2016-10" db="EMBL/GenBank/DDBJ databases">
        <authorList>
            <person name="Varghese N."/>
            <person name="Submissions S."/>
        </authorList>
    </citation>
    <scope>NUCLEOTIDE SEQUENCE [LARGE SCALE GENOMIC DNA]</scope>
    <source>
        <strain evidence="4">DSM 44142</strain>
    </source>
</reference>